<dbReference type="EMBL" id="BJYM01000004">
    <property type="protein sequence ID" value="GEN86455.1"/>
    <property type="molecule type" value="Genomic_DNA"/>
</dbReference>
<dbReference type="AlphaFoldDB" id="A0A511ZG80"/>
<keyword evidence="2" id="KW-1185">Reference proteome</keyword>
<sequence length="55" mass="6194">MCEATAAADRFAFLGACSSANFCQEEHLAKVDLQMMLFPQESKRSPSARRMFYTV</sequence>
<gene>
    <name evidence="1" type="ORF">OSO01_11940</name>
</gene>
<accession>A0A511ZG80</accession>
<protein>
    <submittedName>
        <fullName evidence="1">Uncharacterized protein</fullName>
    </submittedName>
</protein>
<comment type="caution">
    <text evidence="1">The sequence shown here is derived from an EMBL/GenBank/DDBJ whole genome shotgun (WGS) entry which is preliminary data.</text>
</comment>
<reference evidence="1 2" key="1">
    <citation type="submission" date="2019-07" db="EMBL/GenBank/DDBJ databases">
        <title>Whole genome shotgun sequence of Oceanobacillus sojae NBRC 105379.</title>
        <authorList>
            <person name="Hosoyama A."/>
            <person name="Uohara A."/>
            <person name="Ohji S."/>
            <person name="Ichikawa N."/>
        </authorList>
    </citation>
    <scope>NUCLEOTIDE SEQUENCE [LARGE SCALE GENOMIC DNA]</scope>
    <source>
        <strain evidence="1 2">NBRC 105379</strain>
    </source>
</reference>
<organism evidence="1 2">
    <name type="scientific">Oceanobacillus sojae</name>
    <dbReference type="NCBI Taxonomy" id="582851"/>
    <lineage>
        <taxon>Bacteria</taxon>
        <taxon>Bacillati</taxon>
        <taxon>Bacillota</taxon>
        <taxon>Bacilli</taxon>
        <taxon>Bacillales</taxon>
        <taxon>Bacillaceae</taxon>
        <taxon>Oceanobacillus</taxon>
    </lineage>
</organism>
<name>A0A511ZG80_9BACI</name>
<proteinExistence type="predicted"/>
<dbReference type="Proteomes" id="UP000321558">
    <property type="component" value="Unassembled WGS sequence"/>
</dbReference>
<evidence type="ECO:0000313" key="1">
    <source>
        <dbReference type="EMBL" id="GEN86455.1"/>
    </source>
</evidence>
<evidence type="ECO:0000313" key="2">
    <source>
        <dbReference type="Proteomes" id="UP000321558"/>
    </source>
</evidence>